<dbReference type="STRING" id="1419482.SAMN05444266_111111"/>
<dbReference type="InterPro" id="IPR012944">
    <property type="entry name" value="SusD_RagB_dom"/>
</dbReference>
<feature type="domain" description="RagB/SusD" evidence="6">
    <location>
        <begin position="379"/>
        <end position="457"/>
    </location>
</feature>
<evidence type="ECO:0000256" key="2">
    <source>
        <dbReference type="ARBA" id="ARBA00006275"/>
    </source>
</evidence>
<accession>A0A1M7LTE1</accession>
<dbReference type="AlphaFoldDB" id="A0A1M7LTE1"/>
<comment type="similarity">
    <text evidence="2">Belongs to the SusD family.</text>
</comment>
<dbReference type="GO" id="GO:0009279">
    <property type="term" value="C:cell outer membrane"/>
    <property type="evidence" value="ECO:0007669"/>
    <property type="project" value="UniProtKB-SubCell"/>
</dbReference>
<dbReference type="OrthoDB" id="1080118at2"/>
<evidence type="ECO:0000256" key="3">
    <source>
        <dbReference type="ARBA" id="ARBA00022729"/>
    </source>
</evidence>
<proteinExistence type="inferred from homology"/>
<dbReference type="Proteomes" id="UP000184420">
    <property type="component" value="Unassembled WGS sequence"/>
</dbReference>
<dbReference type="InterPro" id="IPR011990">
    <property type="entry name" value="TPR-like_helical_dom_sf"/>
</dbReference>
<evidence type="ECO:0000313" key="8">
    <source>
        <dbReference type="EMBL" id="SHM80983.1"/>
    </source>
</evidence>
<organism evidence="8 9">
    <name type="scientific">Chitinophaga jiangningensis</name>
    <dbReference type="NCBI Taxonomy" id="1419482"/>
    <lineage>
        <taxon>Bacteria</taxon>
        <taxon>Pseudomonadati</taxon>
        <taxon>Bacteroidota</taxon>
        <taxon>Chitinophagia</taxon>
        <taxon>Chitinophagales</taxon>
        <taxon>Chitinophagaceae</taxon>
        <taxon>Chitinophaga</taxon>
    </lineage>
</organism>
<reference evidence="8 9" key="1">
    <citation type="submission" date="2016-11" db="EMBL/GenBank/DDBJ databases">
        <authorList>
            <person name="Jaros S."/>
            <person name="Januszkiewicz K."/>
            <person name="Wedrychowicz H."/>
        </authorList>
    </citation>
    <scope>NUCLEOTIDE SEQUENCE [LARGE SCALE GENOMIC DNA]</scope>
    <source>
        <strain evidence="8 9">DSM 27406</strain>
    </source>
</reference>
<feature type="domain" description="SusD-like N-terminal" evidence="7">
    <location>
        <begin position="106"/>
        <end position="241"/>
    </location>
</feature>
<dbReference type="Gene3D" id="1.25.40.390">
    <property type="match status" value="1"/>
</dbReference>
<dbReference type="SUPFAM" id="SSF48452">
    <property type="entry name" value="TPR-like"/>
    <property type="match status" value="1"/>
</dbReference>
<dbReference type="EMBL" id="FRBL01000011">
    <property type="protein sequence ID" value="SHM80983.1"/>
    <property type="molecule type" value="Genomic_DNA"/>
</dbReference>
<comment type="subcellular location">
    <subcellularLocation>
        <location evidence="1">Cell outer membrane</location>
    </subcellularLocation>
</comment>
<keyword evidence="3" id="KW-0732">Signal</keyword>
<evidence type="ECO:0000259" key="7">
    <source>
        <dbReference type="Pfam" id="PF14322"/>
    </source>
</evidence>
<dbReference type="InterPro" id="IPR033985">
    <property type="entry name" value="SusD-like_N"/>
</dbReference>
<evidence type="ECO:0000256" key="4">
    <source>
        <dbReference type="ARBA" id="ARBA00023136"/>
    </source>
</evidence>
<evidence type="ECO:0000259" key="6">
    <source>
        <dbReference type="Pfam" id="PF07980"/>
    </source>
</evidence>
<gene>
    <name evidence="8" type="ORF">SAMN05444266_111111</name>
</gene>
<dbReference type="PROSITE" id="PS51257">
    <property type="entry name" value="PROKAR_LIPOPROTEIN"/>
    <property type="match status" value="1"/>
</dbReference>
<sequence length="488" mass="53230">MKKNISVLLCAAALLGACNKKIDEIRPLVKIDQEGELSSAAGIVEATVGNYSLLRGTSTSSYDEPLANISESRGNNVTLRTFGPVLKTTDAFAYQNSPGAQLGFSNEFYRGAYQIIVGVNATLEGIATFKKTSFSSSTEADKNKVLYAEGENHFLRACTYFNLIRVYGKPYYQDAANSPGVGIKTSSSLTDMPAPASVKAVYDYIISELQLAAQQMKTPVTKTNSFASTAAAWALLSRVYLYMGGSLAQPNASFNDSVITYVDSTLNYSGGKYALIQGADYQKLFADDETGTLGRAMFASNKEIIFAFDNATGTTRLGLLYNYDAQYDGGGTFLPGEEFLHLLQDGDIRKTFLRINPANGRKETTKLLVLYAQLLTHAPNIYLRVGEQYLNRAEAYAKLGNYAAARADLQLIHTRAGLPATDLNAITDKELLPAILKERRLELAFEGHAGYDFFRNGLPMIRLAADNNGQQLVIQPDDPKVVFPIPTN</sequence>
<keyword evidence="9" id="KW-1185">Reference proteome</keyword>
<keyword evidence="5" id="KW-0998">Cell outer membrane</keyword>
<evidence type="ECO:0000256" key="5">
    <source>
        <dbReference type="ARBA" id="ARBA00023237"/>
    </source>
</evidence>
<protein>
    <submittedName>
        <fullName evidence="8">Starch-binding associating with outer membrane</fullName>
    </submittedName>
</protein>
<name>A0A1M7LTE1_9BACT</name>
<dbReference type="RefSeq" id="WP_073086735.1">
    <property type="nucleotide sequence ID" value="NZ_FRBL01000011.1"/>
</dbReference>
<keyword evidence="4" id="KW-0472">Membrane</keyword>
<evidence type="ECO:0000256" key="1">
    <source>
        <dbReference type="ARBA" id="ARBA00004442"/>
    </source>
</evidence>
<dbReference type="Pfam" id="PF14322">
    <property type="entry name" value="SusD-like_3"/>
    <property type="match status" value="1"/>
</dbReference>
<dbReference type="Pfam" id="PF07980">
    <property type="entry name" value="SusD_RagB"/>
    <property type="match status" value="1"/>
</dbReference>
<evidence type="ECO:0000313" key="9">
    <source>
        <dbReference type="Proteomes" id="UP000184420"/>
    </source>
</evidence>